<reference evidence="2 3" key="1">
    <citation type="submission" date="2016-08" db="EMBL/GenBank/DDBJ databases">
        <title>A Parts List for Fungal Cellulosomes Revealed by Comparative Genomics.</title>
        <authorList>
            <consortium name="DOE Joint Genome Institute"/>
            <person name="Haitjema C.H."/>
            <person name="Gilmore S.P."/>
            <person name="Henske J.K."/>
            <person name="Solomon K.V."/>
            <person name="De Groot R."/>
            <person name="Kuo A."/>
            <person name="Mondo S.J."/>
            <person name="Salamov A.A."/>
            <person name="Labutti K."/>
            <person name="Zhao Z."/>
            <person name="Chiniquy J."/>
            <person name="Barry K."/>
            <person name="Brewer H.M."/>
            <person name="Purvine S.O."/>
            <person name="Wright A.T."/>
            <person name="Boxma B."/>
            <person name="Van Alen T."/>
            <person name="Hackstein J.H."/>
            <person name="Baker S.E."/>
            <person name="Grigoriev I.V."/>
            <person name="O'Malley M.A."/>
        </authorList>
    </citation>
    <scope>NUCLEOTIDE SEQUENCE [LARGE SCALE GENOMIC DNA]</scope>
    <source>
        <strain evidence="2 3">S4</strain>
    </source>
</reference>
<keyword evidence="3" id="KW-1185">Reference proteome</keyword>
<keyword evidence="1" id="KW-0472">Membrane</keyword>
<keyword evidence="1" id="KW-1133">Transmembrane helix</keyword>
<feature type="transmembrane region" description="Helical" evidence="1">
    <location>
        <begin position="16"/>
        <end position="33"/>
    </location>
</feature>
<reference evidence="2 3" key="2">
    <citation type="submission" date="2016-08" db="EMBL/GenBank/DDBJ databases">
        <title>Pervasive Adenine N6-methylation of Active Genes in Fungi.</title>
        <authorList>
            <consortium name="DOE Joint Genome Institute"/>
            <person name="Mondo S.J."/>
            <person name="Dannebaum R.O."/>
            <person name="Kuo R.C."/>
            <person name="Labutti K."/>
            <person name="Haridas S."/>
            <person name="Kuo A."/>
            <person name="Salamov A."/>
            <person name="Ahrendt S.R."/>
            <person name="Lipzen A."/>
            <person name="Sullivan W."/>
            <person name="Andreopoulos W.B."/>
            <person name="Clum A."/>
            <person name="Lindquist E."/>
            <person name="Daum C."/>
            <person name="Ramamoorthy G.K."/>
            <person name="Gryganskyi A."/>
            <person name="Culley D."/>
            <person name="Magnuson J.K."/>
            <person name="James T.Y."/>
            <person name="O'Malley M.A."/>
            <person name="Stajich J.E."/>
            <person name="Spatafora J.W."/>
            <person name="Visel A."/>
            <person name="Grigoriev I.V."/>
        </authorList>
    </citation>
    <scope>NUCLEOTIDE SEQUENCE [LARGE SCALE GENOMIC DNA]</scope>
    <source>
        <strain evidence="2 3">S4</strain>
    </source>
</reference>
<keyword evidence="1" id="KW-0812">Transmembrane</keyword>
<dbReference type="AlphaFoldDB" id="A0A1Y1WUL4"/>
<feature type="transmembrane region" description="Helical" evidence="1">
    <location>
        <begin position="39"/>
        <end position="60"/>
    </location>
</feature>
<proteinExistence type="predicted"/>
<protein>
    <submittedName>
        <fullName evidence="2">Uncharacterized protein</fullName>
    </submittedName>
</protein>
<evidence type="ECO:0000313" key="3">
    <source>
        <dbReference type="Proteomes" id="UP000193944"/>
    </source>
</evidence>
<evidence type="ECO:0000313" key="2">
    <source>
        <dbReference type="EMBL" id="ORX77237.1"/>
    </source>
</evidence>
<comment type="caution">
    <text evidence="2">The sequence shown here is derived from an EMBL/GenBank/DDBJ whole genome shotgun (WGS) entry which is preliminary data.</text>
</comment>
<gene>
    <name evidence="2" type="ORF">BCR32DRAFT_63084</name>
</gene>
<organism evidence="2 3">
    <name type="scientific">Anaeromyces robustus</name>
    <dbReference type="NCBI Taxonomy" id="1754192"/>
    <lineage>
        <taxon>Eukaryota</taxon>
        <taxon>Fungi</taxon>
        <taxon>Fungi incertae sedis</taxon>
        <taxon>Chytridiomycota</taxon>
        <taxon>Chytridiomycota incertae sedis</taxon>
        <taxon>Neocallimastigomycetes</taxon>
        <taxon>Neocallimastigales</taxon>
        <taxon>Neocallimastigaceae</taxon>
        <taxon>Anaeromyces</taxon>
    </lineage>
</organism>
<name>A0A1Y1WUL4_9FUNG</name>
<accession>A0A1Y1WUL4</accession>
<dbReference type="Proteomes" id="UP000193944">
    <property type="component" value="Unassembled WGS sequence"/>
</dbReference>
<dbReference type="EMBL" id="MCFG01000258">
    <property type="protein sequence ID" value="ORX77237.1"/>
    <property type="molecule type" value="Genomic_DNA"/>
</dbReference>
<sequence length="62" mass="7677">MVNKLFLKLIFKINKLIIYIIVIFNNLCNYSFFLFFKKIIFIILNTININYYISIMYIYIHK</sequence>
<evidence type="ECO:0000256" key="1">
    <source>
        <dbReference type="SAM" id="Phobius"/>
    </source>
</evidence>